<dbReference type="PANTHER" id="PTHR13799:SF14">
    <property type="entry name" value="GTP CYCLOHYDROLASE 1 TYPE 2 HOMOLOG"/>
    <property type="match status" value="1"/>
</dbReference>
<dbReference type="InterPro" id="IPR036069">
    <property type="entry name" value="DUF34/NIF3_sf"/>
</dbReference>
<dbReference type="InterPro" id="IPR002678">
    <property type="entry name" value="DUF34/NIF3"/>
</dbReference>
<gene>
    <name evidence="3" type="ORF">SDC9_68020</name>
</gene>
<dbReference type="SUPFAM" id="SSF102705">
    <property type="entry name" value="NIF3 (NGG1p interacting factor 3)-like"/>
    <property type="match status" value="1"/>
</dbReference>
<dbReference type="EMBL" id="VSSQ01003617">
    <property type="protein sequence ID" value="MPM21576.1"/>
    <property type="molecule type" value="Genomic_DNA"/>
</dbReference>
<name>A0A644XZ94_9ZZZZ</name>
<dbReference type="PANTHER" id="PTHR13799">
    <property type="entry name" value="NGG1 INTERACTING FACTOR 3"/>
    <property type="match status" value="1"/>
</dbReference>
<dbReference type="Gene3D" id="3.40.1390.30">
    <property type="entry name" value="NIF3 (NGG1p interacting factor 3)-like"/>
    <property type="match status" value="1"/>
</dbReference>
<comment type="similarity">
    <text evidence="1">Belongs to the GTP cyclohydrolase I type 2/NIF3 family.</text>
</comment>
<evidence type="ECO:0000313" key="3">
    <source>
        <dbReference type="EMBL" id="MPM21576.1"/>
    </source>
</evidence>
<dbReference type="Gene3D" id="3.30.70.120">
    <property type="match status" value="1"/>
</dbReference>
<dbReference type="PIRSF" id="PIRSF037489">
    <property type="entry name" value="UCP037489_NIF3_YqfO"/>
    <property type="match status" value="1"/>
</dbReference>
<dbReference type="FunFam" id="3.40.1390.30:FF:000001">
    <property type="entry name" value="GTP cyclohydrolase 1 type 2"/>
    <property type="match status" value="1"/>
</dbReference>
<accession>A0A644XZ94</accession>
<dbReference type="InterPro" id="IPR017221">
    <property type="entry name" value="DUF34/NIF3_bac"/>
</dbReference>
<dbReference type="AlphaFoldDB" id="A0A644XZ94"/>
<dbReference type="GO" id="GO:0046872">
    <property type="term" value="F:metal ion binding"/>
    <property type="evidence" value="ECO:0007669"/>
    <property type="project" value="UniProtKB-KW"/>
</dbReference>
<evidence type="ECO:0000256" key="1">
    <source>
        <dbReference type="ARBA" id="ARBA00006964"/>
    </source>
</evidence>
<dbReference type="InterPro" id="IPR015867">
    <property type="entry name" value="N-reg_PII/ATP_PRibTrfase_C"/>
</dbReference>
<keyword evidence="3" id="KW-0378">Hydrolase</keyword>
<dbReference type="GO" id="GO:0016787">
    <property type="term" value="F:hydrolase activity"/>
    <property type="evidence" value="ECO:0007669"/>
    <property type="project" value="UniProtKB-KW"/>
</dbReference>
<dbReference type="NCBIfam" id="TIGR00486">
    <property type="entry name" value="YbgI_SA1388"/>
    <property type="match status" value="1"/>
</dbReference>
<comment type="caution">
    <text evidence="3">The sequence shown here is derived from an EMBL/GenBank/DDBJ whole genome shotgun (WGS) entry which is preliminary data.</text>
</comment>
<evidence type="ECO:0000256" key="2">
    <source>
        <dbReference type="ARBA" id="ARBA00022723"/>
    </source>
</evidence>
<organism evidence="3">
    <name type="scientific">bioreactor metagenome</name>
    <dbReference type="NCBI Taxonomy" id="1076179"/>
    <lineage>
        <taxon>unclassified sequences</taxon>
        <taxon>metagenomes</taxon>
        <taxon>ecological metagenomes</taxon>
    </lineage>
</organism>
<dbReference type="Pfam" id="PF01784">
    <property type="entry name" value="DUF34_NIF3"/>
    <property type="match status" value="1"/>
</dbReference>
<keyword evidence="2" id="KW-0479">Metal-binding</keyword>
<protein>
    <submittedName>
        <fullName evidence="3">GTP cyclohydrolase 1 type 2</fullName>
    </submittedName>
</protein>
<dbReference type="GO" id="GO:0005737">
    <property type="term" value="C:cytoplasm"/>
    <property type="evidence" value="ECO:0007669"/>
    <property type="project" value="TreeGrafter"/>
</dbReference>
<sequence>MTVTSLGAVVSTLESWYPPATAESWDRVGLVVGDRSRPVTRILCTVDVTLSVVEQAIAVGADLVVAHHPLLLRGIHGVDADDPKGAMVLRLAEHRIGLWAGHTNADIAPGGVGEALADALGLHDQRPMVPRPAPGLDNLVTFVPPEHLDRVVSALSAAGAGRVGAYDSCHFAAPGTGSFRPLAGATPFIGSVGQVEHVEELRVEMVLPRSRRAAVVAALLAAHPYETPAWHIVETAPAPAASGLGRVGELAEELTLARFGQRIADAIPATAGGVRIGGDPQRTIRRVAVLAGAGDSLLEDARALGVDCYVTSDLRHHPAGEFLERARLDPRQPALVDISHWAAEWTWLPVLADRLTAAFDGIGVEVSTIVTDPWSATYHRRS</sequence>
<proteinExistence type="inferred from homology"/>
<reference evidence="3" key="1">
    <citation type="submission" date="2019-08" db="EMBL/GenBank/DDBJ databases">
        <authorList>
            <person name="Kucharzyk K."/>
            <person name="Murdoch R.W."/>
            <person name="Higgins S."/>
            <person name="Loffler F."/>
        </authorList>
    </citation>
    <scope>NUCLEOTIDE SEQUENCE</scope>
</reference>